<gene>
    <name evidence="2" type="ORF">F6W96_08785</name>
</gene>
<dbReference type="Proteomes" id="UP000500953">
    <property type="component" value="Chromosome"/>
</dbReference>
<sequence length="68" mass="7066">MSTAVDRWRGVEDIDAALLIAASRLLLSIVFLLTSAIRLVAAGIRVLARLLPILAGVVRATLSGASAP</sequence>
<accession>A0A6G9YZ23</accession>
<keyword evidence="1" id="KW-0472">Membrane</keyword>
<protein>
    <submittedName>
        <fullName evidence="2">Uncharacterized protein</fullName>
    </submittedName>
</protein>
<dbReference type="AlphaFoldDB" id="A0A6G9YZ23"/>
<feature type="transmembrane region" description="Helical" evidence="1">
    <location>
        <begin position="16"/>
        <end position="41"/>
    </location>
</feature>
<dbReference type="RefSeq" id="WP_167485680.1">
    <property type="nucleotide sequence ID" value="NZ_CP046173.1"/>
</dbReference>
<organism evidence="2 3">
    <name type="scientific">Nocardia terpenica</name>
    <dbReference type="NCBI Taxonomy" id="455432"/>
    <lineage>
        <taxon>Bacteria</taxon>
        <taxon>Bacillati</taxon>
        <taxon>Actinomycetota</taxon>
        <taxon>Actinomycetes</taxon>
        <taxon>Mycobacteriales</taxon>
        <taxon>Nocardiaceae</taxon>
        <taxon>Nocardia</taxon>
    </lineage>
</organism>
<proteinExistence type="predicted"/>
<dbReference type="EMBL" id="CP046173">
    <property type="protein sequence ID" value="QIS18361.1"/>
    <property type="molecule type" value="Genomic_DNA"/>
</dbReference>
<keyword evidence="1" id="KW-1133">Transmembrane helix</keyword>
<name>A0A6G9YZ23_9NOCA</name>
<evidence type="ECO:0000313" key="3">
    <source>
        <dbReference type="Proteomes" id="UP000500953"/>
    </source>
</evidence>
<evidence type="ECO:0000256" key="1">
    <source>
        <dbReference type="SAM" id="Phobius"/>
    </source>
</evidence>
<reference evidence="2 3" key="1">
    <citation type="journal article" date="2019" name="ACS Chem. Biol.">
        <title>Identification and Mobilization of a Cryptic Antibiotic Biosynthesis Gene Locus from a Human-Pathogenic Nocardia Isolate.</title>
        <authorList>
            <person name="Herisse M."/>
            <person name="Ishida K."/>
            <person name="Porter J.L."/>
            <person name="Howden B."/>
            <person name="Hertweck C."/>
            <person name="Stinear T.P."/>
            <person name="Pidot S.J."/>
        </authorList>
    </citation>
    <scope>NUCLEOTIDE SEQUENCE [LARGE SCALE GENOMIC DNA]</scope>
    <source>
        <strain evidence="2 3">AUSMDU00012715</strain>
    </source>
</reference>
<keyword evidence="1" id="KW-0812">Transmembrane</keyword>
<evidence type="ECO:0000313" key="2">
    <source>
        <dbReference type="EMBL" id="QIS18361.1"/>
    </source>
</evidence>